<keyword evidence="4" id="KW-1185">Reference proteome</keyword>
<dbReference type="InterPro" id="IPR029481">
    <property type="entry name" value="ABC_trans_N"/>
</dbReference>
<evidence type="ECO:0000256" key="1">
    <source>
        <dbReference type="SAM" id="MobiDB-lite"/>
    </source>
</evidence>
<feature type="region of interest" description="Disordered" evidence="1">
    <location>
        <begin position="1"/>
        <end position="27"/>
    </location>
</feature>
<dbReference type="OrthoDB" id="3994150at2759"/>
<dbReference type="STRING" id="52247.A0A4T0WV74"/>
<dbReference type="Pfam" id="PF14510">
    <property type="entry name" value="ABC_trans_N"/>
    <property type="match status" value="1"/>
</dbReference>
<accession>A0A4T0WV74</accession>
<feature type="compositionally biased region" description="Low complexity" evidence="1">
    <location>
        <begin position="7"/>
        <end position="20"/>
    </location>
</feature>
<evidence type="ECO:0000313" key="3">
    <source>
        <dbReference type="EMBL" id="TID14119.1"/>
    </source>
</evidence>
<feature type="domain" description="Pleiotropic ABC efflux transporter N-terminal" evidence="2">
    <location>
        <begin position="60"/>
        <end position="129"/>
    </location>
</feature>
<sequence length="184" mass="20112">MPDLTNISDSDTQSIDSTPDGVKEFNPIDDMEAQDNMDNLSHRLSKILSTPEGLDKVASLARALSTKTKADLDRFEINPDDFDLQLLLKYLHERSSQQGIESATSGLAFKDLTCWGVDASAAYGPSVPEMLRDIAKWPAKLFKKDTRAQRQIIRNFMGIIQPGELVLALGKPGAGCSSLLKACA</sequence>
<proteinExistence type="predicted"/>
<evidence type="ECO:0000259" key="2">
    <source>
        <dbReference type="Pfam" id="PF14510"/>
    </source>
</evidence>
<feature type="non-terminal residue" evidence="3">
    <location>
        <position position="184"/>
    </location>
</feature>
<comment type="caution">
    <text evidence="3">The sequence shown here is derived from an EMBL/GenBank/DDBJ whole genome shotgun (WGS) entry which is preliminary data.</text>
</comment>
<dbReference type="Proteomes" id="UP000307173">
    <property type="component" value="Unassembled WGS sequence"/>
</dbReference>
<protein>
    <recommendedName>
        <fullName evidence="2">Pleiotropic ABC efflux transporter N-terminal domain-containing protein</fullName>
    </recommendedName>
</protein>
<organism evidence="3 4">
    <name type="scientific">Pichia inconspicua</name>
    <dbReference type="NCBI Taxonomy" id="52247"/>
    <lineage>
        <taxon>Eukaryota</taxon>
        <taxon>Fungi</taxon>
        <taxon>Dikarya</taxon>
        <taxon>Ascomycota</taxon>
        <taxon>Saccharomycotina</taxon>
        <taxon>Pichiomycetes</taxon>
        <taxon>Pichiales</taxon>
        <taxon>Pichiaceae</taxon>
        <taxon>Pichia</taxon>
    </lineage>
</organism>
<name>A0A4T0WV74_9ASCO</name>
<gene>
    <name evidence="3" type="ORF">CANINC_004815</name>
</gene>
<evidence type="ECO:0000313" key="4">
    <source>
        <dbReference type="Proteomes" id="UP000307173"/>
    </source>
</evidence>
<reference evidence="3 4" key="1">
    <citation type="journal article" date="2019" name="Front. Genet.">
        <title>Whole-Genome Sequencing of the Opportunistic Yeast Pathogen Candida inconspicua Uncovers Its Hybrid Origin.</title>
        <authorList>
            <person name="Mixao V."/>
            <person name="Hansen A.P."/>
            <person name="Saus E."/>
            <person name="Boekhout T."/>
            <person name="Lass-Florl C."/>
            <person name="Gabaldon T."/>
        </authorList>
    </citation>
    <scope>NUCLEOTIDE SEQUENCE [LARGE SCALE GENOMIC DNA]</scope>
    <source>
        <strain evidence="3 4">CBS 180</strain>
    </source>
</reference>
<dbReference type="AlphaFoldDB" id="A0A4T0WV74"/>
<dbReference type="EMBL" id="SELW01000666">
    <property type="protein sequence ID" value="TID14119.1"/>
    <property type="molecule type" value="Genomic_DNA"/>
</dbReference>